<dbReference type="GO" id="GO:0016491">
    <property type="term" value="F:oxidoreductase activity"/>
    <property type="evidence" value="ECO:0007669"/>
    <property type="project" value="UniProtKB-KW"/>
</dbReference>
<comment type="caution">
    <text evidence="3">The sequence shown here is derived from an EMBL/GenBank/DDBJ whole genome shotgun (WGS) entry which is preliminary data.</text>
</comment>
<dbReference type="InterPro" id="IPR051122">
    <property type="entry name" value="SDR_DHRS6-like"/>
</dbReference>
<dbReference type="GO" id="GO:0008206">
    <property type="term" value="P:bile acid metabolic process"/>
    <property type="evidence" value="ECO:0007669"/>
    <property type="project" value="UniProtKB-ARBA"/>
</dbReference>
<evidence type="ECO:0000256" key="1">
    <source>
        <dbReference type="ARBA" id="ARBA00006484"/>
    </source>
</evidence>
<dbReference type="Gene3D" id="3.40.50.720">
    <property type="entry name" value="NAD(P)-binding Rossmann-like Domain"/>
    <property type="match status" value="1"/>
</dbReference>
<organism evidence="3 4">
    <name type="scientific">Schaedlerella arabinosiphila</name>
    <dbReference type="NCBI Taxonomy" id="2044587"/>
    <lineage>
        <taxon>Bacteria</taxon>
        <taxon>Bacillati</taxon>
        <taxon>Bacillota</taxon>
        <taxon>Clostridia</taxon>
        <taxon>Lachnospirales</taxon>
        <taxon>Lachnospiraceae</taxon>
        <taxon>Schaedlerella</taxon>
    </lineage>
</organism>
<dbReference type="FunFam" id="3.40.50.720:FF:000084">
    <property type="entry name" value="Short-chain dehydrogenase reductase"/>
    <property type="match status" value="1"/>
</dbReference>
<keyword evidence="2" id="KW-0560">Oxidoreductase</keyword>
<dbReference type="PRINTS" id="PR00081">
    <property type="entry name" value="GDHRDH"/>
</dbReference>
<dbReference type="InterPro" id="IPR036291">
    <property type="entry name" value="NAD(P)-bd_dom_sf"/>
</dbReference>
<dbReference type="Proteomes" id="UP000474104">
    <property type="component" value="Unassembled WGS sequence"/>
</dbReference>
<evidence type="ECO:0000313" key="3">
    <source>
        <dbReference type="EMBL" id="NDO70864.1"/>
    </source>
</evidence>
<dbReference type="InterPro" id="IPR002347">
    <property type="entry name" value="SDR_fam"/>
</dbReference>
<gene>
    <name evidence="3" type="ORF">FMM80_20300</name>
</gene>
<evidence type="ECO:0000313" key="4">
    <source>
        <dbReference type="Proteomes" id="UP000474104"/>
    </source>
</evidence>
<dbReference type="SUPFAM" id="SSF51735">
    <property type="entry name" value="NAD(P)-binding Rossmann-fold domains"/>
    <property type="match status" value="1"/>
</dbReference>
<reference evidence="3 4" key="1">
    <citation type="submission" date="2019-07" db="EMBL/GenBank/DDBJ databases">
        <title>Draft genome sequences of 15 bacterial species constituting the stable defined intestinal microbiota of the GM15 gnotobiotic mouse model.</title>
        <authorList>
            <person name="Elie C."/>
            <person name="Mathieu A."/>
            <person name="Saliou A."/>
            <person name="Darnaud M."/>
            <person name="Leulier F."/>
            <person name="Tamellini A."/>
        </authorList>
    </citation>
    <scope>NUCLEOTIDE SEQUENCE [LARGE SCALE GENOMIC DNA]</scope>
    <source>
        <strain evidence="4">ASF 502</strain>
    </source>
</reference>
<protein>
    <submittedName>
        <fullName evidence="3">SDR family oxidoreductase</fullName>
    </submittedName>
</protein>
<dbReference type="CDD" id="cd05233">
    <property type="entry name" value="SDR_c"/>
    <property type="match status" value="1"/>
</dbReference>
<sequence>MTVSICSADSWKDKKTSRLQKKYIKPGLLKRIRWQDQNNTGGQCLDYNRLLAGKRVLITTGARGIGRDIARLFASQGAVILLGGRNKEYLEDAIKEIRKNSPKSKAYLMDLSNKDSVENCCCDIADTFGGADVLVHTAGINQRMPIHRCADEDLEKLMEVNYFSGLRFARKMLPGMVERKEGSLIFISSIHAFMTMPGNTMYAGTKGAVVSAARAMALDYAPYGIRVNTICPGLILSDVVKDEIKEYPEGKERKTFIKQLHSMQPLPPGKMRDISNAALFLASEMSSYVTGQVIMADGGASIVAHPMKGGNTDA</sequence>
<dbReference type="OrthoDB" id="9803333at2"/>
<name>A0A9X5CA16_9FIRM</name>
<comment type="similarity">
    <text evidence="1">Belongs to the short-chain dehydrogenases/reductases (SDR) family.</text>
</comment>
<proteinExistence type="inferred from homology"/>
<dbReference type="PANTHER" id="PTHR43477:SF1">
    <property type="entry name" value="DIHYDROANTICAPSIN 7-DEHYDROGENASE"/>
    <property type="match status" value="1"/>
</dbReference>
<dbReference type="EMBL" id="VIRB01000120">
    <property type="protein sequence ID" value="NDO70864.1"/>
    <property type="molecule type" value="Genomic_DNA"/>
</dbReference>
<evidence type="ECO:0000256" key="2">
    <source>
        <dbReference type="ARBA" id="ARBA00023002"/>
    </source>
</evidence>
<accession>A0A9X5CA16</accession>
<dbReference type="PANTHER" id="PTHR43477">
    <property type="entry name" value="DIHYDROANTICAPSIN 7-DEHYDROGENASE"/>
    <property type="match status" value="1"/>
</dbReference>
<dbReference type="AlphaFoldDB" id="A0A9X5CA16"/>
<dbReference type="PRINTS" id="PR00080">
    <property type="entry name" value="SDRFAMILY"/>
</dbReference>
<dbReference type="Pfam" id="PF13561">
    <property type="entry name" value="adh_short_C2"/>
    <property type="match status" value="1"/>
</dbReference>